<protein>
    <submittedName>
        <fullName evidence="2">Uncharacterized protein</fullName>
    </submittedName>
</protein>
<feature type="non-terminal residue" evidence="2">
    <location>
        <position position="135"/>
    </location>
</feature>
<accession>A0A392PMC2</accession>
<name>A0A392PMC2_9FABA</name>
<dbReference type="Proteomes" id="UP000265520">
    <property type="component" value="Unassembled WGS sequence"/>
</dbReference>
<keyword evidence="3" id="KW-1185">Reference proteome</keyword>
<dbReference type="EMBL" id="LXQA010086320">
    <property type="protein sequence ID" value="MCI12964.1"/>
    <property type="molecule type" value="Genomic_DNA"/>
</dbReference>
<comment type="caution">
    <text evidence="2">The sequence shown here is derived from an EMBL/GenBank/DDBJ whole genome shotgun (WGS) entry which is preliminary data.</text>
</comment>
<organism evidence="2 3">
    <name type="scientific">Trifolium medium</name>
    <dbReference type="NCBI Taxonomy" id="97028"/>
    <lineage>
        <taxon>Eukaryota</taxon>
        <taxon>Viridiplantae</taxon>
        <taxon>Streptophyta</taxon>
        <taxon>Embryophyta</taxon>
        <taxon>Tracheophyta</taxon>
        <taxon>Spermatophyta</taxon>
        <taxon>Magnoliopsida</taxon>
        <taxon>eudicotyledons</taxon>
        <taxon>Gunneridae</taxon>
        <taxon>Pentapetalae</taxon>
        <taxon>rosids</taxon>
        <taxon>fabids</taxon>
        <taxon>Fabales</taxon>
        <taxon>Fabaceae</taxon>
        <taxon>Papilionoideae</taxon>
        <taxon>50 kb inversion clade</taxon>
        <taxon>NPAAA clade</taxon>
        <taxon>Hologalegina</taxon>
        <taxon>IRL clade</taxon>
        <taxon>Trifolieae</taxon>
        <taxon>Trifolium</taxon>
    </lineage>
</organism>
<proteinExistence type="predicted"/>
<reference evidence="2 3" key="1">
    <citation type="journal article" date="2018" name="Front. Plant Sci.">
        <title>Red Clover (Trifolium pratense) and Zigzag Clover (T. medium) - A Picture of Genomic Similarities and Differences.</title>
        <authorList>
            <person name="Dluhosova J."/>
            <person name="Istvanek J."/>
            <person name="Nedelnik J."/>
            <person name="Repkova J."/>
        </authorList>
    </citation>
    <scope>NUCLEOTIDE SEQUENCE [LARGE SCALE GENOMIC DNA]</scope>
    <source>
        <strain evidence="3">cv. 10/8</strain>
        <tissue evidence="2">Leaf</tissue>
    </source>
</reference>
<evidence type="ECO:0000313" key="3">
    <source>
        <dbReference type="Proteomes" id="UP000265520"/>
    </source>
</evidence>
<dbReference type="AlphaFoldDB" id="A0A392PMC2"/>
<sequence length="135" mass="14597">NRSNNNKSRKNSAGGGRGSGGHGNDGLNFGGQQHQFGGQQYPPPWQSHNTYGGCGWMPQPWAIPPCPYPSSQWAQPNGPAKQPGILGQRPQAYATRTPSYAPTDIETAMHTMSLNVPDKNWYMDTGATSHMTASR</sequence>
<feature type="compositionally biased region" description="Low complexity" evidence="1">
    <location>
        <begin position="25"/>
        <end position="40"/>
    </location>
</feature>
<feature type="non-terminal residue" evidence="2">
    <location>
        <position position="1"/>
    </location>
</feature>
<evidence type="ECO:0000256" key="1">
    <source>
        <dbReference type="SAM" id="MobiDB-lite"/>
    </source>
</evidence>
<feature type="region of interest" description="Disordered" evidence="1">
    <location>
        <begin position="1"/>
        <end position="44"/>
    </location>
</feature>
<feature type="compositionally biased region" description="Gly residues" evidence="1">
    <location>
        <begin position="13"/>
        <end position="24"/>
    </location>
</feature>
<evidence type="ECO:0000313" key="2">
    <source>
        <dbReference type="EMBL" id="MCI12964.1"/>
    </source>
</evidence>